<proteinExistence type="inferred from homology"/>
<dbReference type="InterPro" id="IPR036390">
    <property type="entry name" value="WH_DNA-bd_sf"/>
</dbReference>
<dbReference type="SUPFAM" id="SSF53850">
    <property type="entry name" value="Periplasmic binding protein-like II"/>
    <property type="match status" value="1"/>
</dbReference>
<feature type="domain" description="HTH lysR-type" evidence="5">
    <location>
        <begin position="12"/>
        <end position="69"/>
    </location>
</feature>
<dbReference type="STRING" id="320778.ABT57_08375"/>
<dbReference type="GO" id="GO:0043565">
    <property type="term" value="F:sequence-specific DNA binding"/>
    <property type="evidence" value="ECO:0007669"/>
    <property type="project" value="TreeGrafter"/>
</dbReference>
<dbReference type="Gene3D" id="1.10.10.10">
    <property type="entry name" value="Winged helix-like DNA-binding domain superfamily/Winged helix DNA-binding domain"/>
    <property type="match status" value="1"/>
</dbReference>
<keyword evidence="7" id="KW-1185">Reference proteome</keyword>
<reference evidence="6 7" key="1">
    <citation type="submission" date="2015-05" db="EMBL/GenBank/DDBJ databases">
        <title>Photobacterium galathea sp. nov.</title>
        <authorList>
            <person name="Machado H."/>
            <person name="Gram L."/>
        </authorList>
    </citation>
    <scope>NUCLEOTIDE SEQUENCE [LARGE SCALE GENOMIC DNA]</scope>
    <source>
        <strain evidence="6 7">DSM 22954</strain>
    </source>
</reference>
<dbReference type="GO" id="GO:0003700">
    <property type="term" value="F:DNA-binding transcription factor activity"/>
    <property type="evidence" value="ECO:0007669"/>
    <property type="project" value="InterPro"/>
</dbReference>
<dbReference type="InterPro" id="IPR005119">
    <property type="entry name" value="LysR_subst-bd"/>
</dbReference>
<evidence type="ECO:0000313" key="6">
    <source>
        <dbReference type="EMBL" id="KLV10533.1"/>
    </source>
</evidence>
<evidence type="ECO:0000256" key="2">
    <source>
        <dbReference type="ARBA" id="ARBA00023015"/>
    </source>
</evidence>
<evidence type="ECO:0000256" key="4">
    <source>
        <dbReference type="ARBA" id="ARBA00023163"/>
    </source>
</evidence>
<dbReference type="EMBL" id="LDOU01000006">
    <property type="protein sequence ID" value="KLV10533.1"/>
    <property type="molecule type" value="Genomic_DNA"/>
</dbReference>
<dbReference type="SUPFAM" id="SSF46785">
    <property type="entry name" value="Winged helix' DNA-binding domain"/>
    <property type="match status" value="1"/>
</dbReference>
<dbReference type="InterPro" id="IPR036388">
    <property type="entry name" value="WH-like_DNA-bd_sf"/>
</dbReference>
<dbReference type="Gene3D" id="3.40.190.10">
    <property type="entry name" value="Periplasmic binding protein-like II"/>
    <property type="match status" value="2"/>
</dbReference>
<dbReference type="Pfam" id="PF03466">
    <property type="entry name" value="LysR_substrate"/>
    <property type="match status" value="2"/>
</dbReference>
<organism evidence="6 7">
    <name type="scientific">Photobacterium ganghwense</name>
    <dbReference type="NCBI Taxonomy" id="320778"/>
    <lineage>
        <taxon>Bacteria</taxon>
        <taxon>Pseudomonadati</taxon>
        <taxon>Pseudomonadota</taxon>
        <taxon>Gammaproteobacteria</taxon>
        <taxon>Vibrionales</taxon>
        <taxon>Vibrionaceae</taxon>
        <taxon>Photobacterium</taxon>
    </lineage>
</organism>
<comment type="caution">
    <text evidence="6">The sequence shown here is derived from an EMBL/GenBank/DDBJ whole genome shotgun (WGS) entry which is preliminary data.</text>
</comment>
<dbReference type="GO" id="GO:0006351">
    <property type="term" value="P:DNA-templated transcription"/>
    <property type="evidence" value="ECO:0007669"/>
    <property type="project" value="TreeGrafter"/>
</dbReference>
<evidence type="ECO:0000313" key="7">
    <source>
        <dbReference type="Proteomes" id="UP000035909"/>
    </source>
</evidence>
<sequence>MREIVKKNRRLPPLNALKAFEATARHQSITKAAEELCVTQAAVSQQVKLLEAHLERQLLHRNGRHIRLTDEGRQYLPVLNTAFDALAAQTHELFGRGNTTVLRLRCTYSFAQCWLTPRLGDFVRQYPTIRLRVIPSNTPVPETDHNEPDLEILNGYGNWLNKQVEQITEDEWVVVASNTLLTHYPMPAPLGQFAQYPKIASIGYRESWQDWFSFAAETGDSTGRKTNVTQSEADAVDHTHAVEFDGQLTPPQLEAFSTSLAIQMAESGAGFLLAKRILVQSSLDAGRLRIVHPVTMPSRGHHYLLTKSSNPDQVAIKLFKQWLYRKLTTHDKARNDALA</sequence>
<dbReference type="PATRIC" id="fig|320778.3.peg.1817"/>
<gene>
    <name evidence="6" type="ORF">ABT57_08375</name>
</gene>
<dbReference type="InterPro" id="IPR000847">
    <property type="entry name" value="LysR_HTH_N"/>
</dbReference>
<dbReference type="Pfam" id="PF00126">
    <property type="entry name" value="HTH_1"/>
    <property type="match status" value="1"/>
</dbReference>
<dbReference type="PRINTS" id="PR00039">
    <property type="entry name" value="HTHLYSR"/>
</dbReference>
<evidence type="ECO:0000256" key="3">
    <source>
        <dbReference type="ARBA" id="ARBA00023125"/>
    </source>
</evidence>
<keyword evidence="4" id="KW-0804">Transcription</keyword>
<keyword evidence="3" id="KW-0238">DNA-binding</keyword>
<name>A0A0J1HFW9_9GAMM</name>
<comment type="similarity">
    <text evidence="1">Belongs to the LysR transcriptional regulatory family.</text>
</comment>
<dbReference type="Proteomes" id="UP000035909">
    <property type="component" value="Unassembled WGS sequence"/>
</dbReference>
<keyword evidence="2" id="KW-0805">Transcription regulation</keyword>
<evidence type="ECO:0000256" key="1">
    <source>
        <dbReference type="ARBA" id="ARBA00009437"/>
    </source>
</evidence>
<accession>A0A0J1HFW9</accession>
<dbReference type="AlphaFoldDB" id="A0A0J1HFW9"/>
<dbReference type="FunFam" id="1.10.10.10:FF:000038">
    <property type="entry name" value="Glycine cleavage system transcriptional activator"/>
    <property type="match status" value="1"/>
</dbReference>
<protein>
    <recommendedName>
        <fullName evidence="5">HTH lysR-type domain-containing protein</fullName>
    </recommendedName>
</protein>
<dbReference type="PANTHER" id="PTHR30537">
    <property type="entry name" value="HTH-TYPE TRANSCRIPTIONAL REGULATOR"/>
    <property type="match status" value="1"/>
</dbReference>
<dbReference type="OrthoDB" id="5526340at2"/>
<dbReference type="PROSITE" id="PS50931">
    <property type="entry name" value="HTH_LYSR"/>
    <property type="match status" value="1"/>
</dbReference>
<dbReference type="InterPro" id="IPR058163">
    <property type="entry name" value="LysR-type_TF_proteobact-type"/>
</dbReference>
<evidence type="ECO:0000259" key="5">
    <source>
        <dbReference type="PROSITE" id="PS50931"/>
    </source>
</evidence>
<dbReference type="PANTHER" id="PTHR30537:SF74">
    <property type="entry name" value="HTH-TYPE TRANSCRIPTIONAL REGULATOR TRPI"/>
    <property type="match status" value="1"/>
</dbReference>